<dbReference type="PROSITE" id="PS50928">
    <property type="entry name" value="ABC_TM1"/>
    <property type="match status" value="1"/>
</dbReference>
<dbReference type="SUPFAM" id="SSF161098">
    <property type="entry name" value="MetI-like"/>
    <property type="match status" value="1"/>
</dbReference>
<evidence type="ECO:0000256" key="4">
    <source>
        <dbReference type="ARBA" id="ARBA00022692"/>
    </source>
</evidence>
<evidence type="ECO:0000256" key="1">
    <source>
        <dbReference type="ARBA" id="ARBA00004651"/>
    </source>
</evidence>
<evidence type="ECO:0000256" key="6">
    <source>
        <dbReference type="ARBA" id="ARBA00023136"/>
    </source>
</evidence>
<dbReference type="PANTHER" id="PTHR30465">
    <property type="entry name" value="INNER MEMBRANE ABC TRANSPORTER"/>
    <property type="match status" value="1"/>
</dbReference>
<gene>
    <name evidence="9" type="ORF">AUCHE_02_01350</name>
</gene>
<feature type="transmembrane region" description="Helical" evidence="7">
    <location>
        <begin position="257"/>
        <end position="277"/>
    </location>
</feature>
<feature type="transmembrane region" description="Helical" evidence="7">
    <location>
        <begin position="104"/>
        <end position="125"/>
    </location>
</feature>
<feature type="domain" description="ABC transmembrane type-1" evidence="8">
    <location>
        <begin position="98"/>
        <end position="319"/>
    </location>
</feature>
<dbReference type="Proteomes" id="UP000008495">
    <property type="component" value="Unassembled WGS sequence"/>
</dbReference>
<dbReference type="InterPro" id="IPR000515">
    <property type="entry name" value="MetI-like"/>
</dbReference>
<dbReference type="Pfam" id="PF00528">
    <property type="entry name" value="BPD_transp_1"/>
    <property type="match status" value="1"/>
</dbReference>
<evidence type="ECO:0000256" key="3">
    <source>
        <dbReference type="ARBA" id="ARBA00022475"/>
    </source>
</evidence>
<dbReference type="PANTHER" id="PTHR30465:SF0">
    <property type="entry name" value="OLIGOPEPTIDE TRANSPORT SYSTEM PERMEASE PROTEIN APPB"/>
    <property type="match status" value="1"/>
</dbReference>
<evidence type="ECO:0000256" key="2">
    <source>
        <dbReference type="ARBA" id="ARBA00022448"/>
    </source>
</evidence>
<feature type="transmembrane region" description="Helical" evidence="7">
    <location>
        <begin position="12"/>
        <end position="31"/>
    </location>
</feature>
<dbReference type="GO" id="GO:0005886">
    <property type="term" value="C:plasma membrane"/>
    <property type="evidence" value="ECO:0007669"/>
    <property type="project" value="UniProtKB-SubCell"/>
</dbReference>
<evidence type="ECO:0000256" key="7">
    <source>
        <dbReference type="RuleBase" id="RU363032"/>
    </source>
</evidence>
<name>K6V3T5_9MICO</name>
<comment type="caution">
    <text evidence="9">The sequence shown here is derived from an EMBL/GenBank/DDBJ whole genome shotgun (WGS) entry which is preliminary data.</text>
</comment>
<accession>K6V3T5</accession>
<keyword evidence="2 7" id="KW-0813">Transport</keyword>
<organism evidence="9 10">
    <name type="scientific">Austwickia chelonae NBRC 105200</name>
    <dbReference type="NCBI Taxonomy" id="1184607"/>
    <lineage>
        <taxon>Bacteria</taxon>
        <taxon>Bacillati</taxon>
        <taxon>Actinomycetota</taxon>
        <taxon>Actinomycetes</taxon>
        <taxon>Micrococcales</taxon>
        <taxon>Dermatophilaceae</taxon>
        <taxon>Austwickia</taxon>
    </lineage>
</organism>
<dbReference type="EMBL" id="BAGZ01000002">
    <property type="protein sequence ID" value="GAB76773.1"/>
    <property type="molecule type" value="Genomic_DNA"/>
</dbReference>
<dbReference type="Gene3D" id="1.10.3720.10">
    <property type="entry name" value="MetI-like"/>
    <property type="match status" value="1"/>
</dbReference>
<reference evidence="9 10" key="1">
    <citation type="submission" date="2012-08" db="EMBL/GenBank/DDBJ databases">
        <title>Whole genome shotgun sequence of Austwickia chelonae NBRC 105200.</title>
        <authorList>
            <person name="Yoshida I."/>
            <person name="Hosoyama A."/>
            <person name="Tsuchikane K."/>
            <person name="Katsumata H."/>
            <person name="Ando Y."/>
            <person name="Ohji S."/>
            <person name="Hamada M."/>
            <person name="Tamura T."/>
            <person name="Yamazoe A."/>
            <person name="Yamazaki S."/>
            <person name="Fujita N."/>
        </authorList>
    </citation>
    <scope>NUCLEOTIDE SEQUENCE [LARGE SCALE GENOMIC DNA]</scope>
    <source>
        <strain evidence="9 10">NBRC 105200</strain>
    </source>
</reference>
<keyword evidence="5 7" id="KW-1133">Transmembrane helix</keyword>
<dbReference type="InterPro" id="IPR035906">
    <property type="entry name" value="MetI-like_sf"/>
</dbReference>
<sequence length="329" mass="35985">MAKYLLRRMGNYVVMIFIATTIAYFAAVNFMKPQSRLLERTPRPTIDQVNAQLRANGLDPTLSATERYLQWLQNIVLHFDWGMGPDGARVNDEFFVRALISGRLVILATILSVIIGVSLGIFAAARQYKLSDRAVTTLSYLISCVPAPVIYLMVQMTGIRVNESAGGTILYVTGMRSALPPEGTGAQIVDEIQHLVLPTIALTIVAYVGYQLLQRSLLLDNINADYVRTARAKGLTKAQAVRKHALRTSFIPVAQSIAFQIPMVFTGTFIIETVFAWQGLGRYTLDAIVMTQNVNATVAGVTFGGVMFAIGAILADLSVAVVDPRVRVS</sequence>
<evidence type="ECO:0000256" key="5">
    <source>
        <dbReference type="ARBA" id="ARBA00022989"/>
    </source>
</evidence>
<dbReference type="RefSeq" id="WP_006501524.1">
    <property type="nucleotide sequence ID" value="NZ_BAGZ01000002.1"/>
</dbReference>
<comment type="similarity">
    <text evidence="7">Belongs to the binding-protein-dependent transport system permease family.</text>
</comment>
<dbReference type="OrthoDB" id="147639at2"/>
<evidence type="ECO:0000313" key="9">
    <source>
        <dbReference type="EMBL" id="GAB76773.1"/>
    </source>
</evidence>
<dbReference type="eggNOG" id="COG0601">
    <property type="taxonomic scope" value="Bacteria"/>
</dbReference>
<dbReference type="AlphaFoldDB" id="K6V3T5"/>
<keyword evidence="6 7" id="KW-0472">Membrane</keyword>
<keyword evidence="3" id="KW-1003">Cell membrane</keyword>
<dbReference type="CDD" id="cd06261">
    <property type="entry name" value="TM_PBP2"/>
    <property type="match status" value="1"/>
</dbReference>
<protein>
    <submittedName>
        <fullName evidence="9">Putative ABC transporter permease protein</fullName>
    </submittedName>
</protein>
<feature type="transmembrane region" description="Helical" evidence="7">
    <location>
        <begin position="137"/>
        <end position="154"/>
    </location>
</feature>
<proteinExistence type="inferred from homology"/>
<dbReference type="STRING" id="100225.SAMN05421595_1906"/>
<evidence type="ECO:0000259" key="8">
    <source>
        <dbReference type="PROSITE" id="PS50928"/>
    </source>
</evidence>
<feature type="transmembrane region" description="Helical" evidence="7">
    <location>
        <begin position="297"/>
        <end position="322"/>
    </location>
</feature>
<keyword evidence="4 7" id="KW-0812">Transmembrane</keyword>
<keyword evidence="10" id="KW-1185">Reference proteome</keyword>
<evidence type="ECO:0000313" key="10">
    <source>
        <dbReference type="Proteomes" id="UP000008495"/>
    </source>
</evidence>
<dbReference type="GO" id="GO:0055085">
    <property type="term" value="P:transmembrane transport"/>
    <property type="evidence" value="ECO:0007669"/>
    <property type="project" value="InterPro"/>
</dbReference>
<comment type="subcellular location">
    <subcellularLocation>
        <location evidence="1 7">Cell membrane</location>
        <topology evidence="1 7">Multi-pass membrane protein</topology>
    </subcellularLocation>
</comment>